<evidence type="ECO:0000313" key="2">
    <source>
        <dbReference type="Proteomes" id="UP001497535"/>
    </source>
</evidence>
<organism evidence="1 2">
    <name type="scientific">Meloidogyne enterolobii</name>
    <name type="common">Root-knot nematode worm</name>
    <name type="synonym">Meloidogyne mayaguensis</name>
    <dbReference type="NCBI Taxonomy" id="390850"/>
    <lineage>
        <taxon>Eukaryota</taxon>
        <taxon>Metazoa</taxon>
        <taxon>Ecdysozoa</taxon>
        <taxon>Nematoda</taxon>
        <taxon>Chromadorea</taxon>
        <taxon>Rhabditida</taxon>
        <taxon>Tylenchina</taxon>
        <taxon>Tylenchomorpha</taxon>
        <taxon>Tylenchoidea</taxon>
        <taxon>Meloidogynidae</taxon>
        <taxon>Meloidogyninae</taxon>
        <taxon>Meloidogyne</taxon>
    </lineage>
</organism>
<dbReference type="EMBL" id="CAVMJV010000002">
    <property type="protein sequence ID" value="CAK5012302.1"/>
    <property type="molecule type" value="Genomic_DNA"/>
</dbReference>
<evidence type="ECO:0000313" key="1">
    <source>
        <dbReference type="EMBL" id="CAK5012302.1"/>
    </source>
</evidence>
<accession>A0ACB0XQ33</accession>
<comment type="caution">
    <text evidence="1">The sequence shown here is derived from an EMBL/GenBank/DDBJ whole genome shotgun (WGS) entry which is preliminary data.</text>
</comment>
<reference evidence="1" key="1">
    <citation type="submission" date="2023-11" db="EMBL/GenBank/DDBJ databases">
        <authorList>
            <person name="Poullet M."/>
        </authorList>
    </citation>
    <scope>NUCLEOTIDE SEQUENCE</scope>
    <source>
        <strain evidence="1">E1834</strain>
    </source>
</reference>
<dbReference type="Proteomes" id="UP001497535">
    <property type="component" value="Unassembled WGS sequence"/>
</dbReference>
<protein>
    <submittedName>
        <fullName evidence="1">Uncharacterized protein</fullName>
    </submittedName>
</protein>
<name>A0ACB0XQ33_MELEN</name>
<gene>
    <name evidence="1" type="ORF">MENTE1834_LOCUS2083</name>
</gene>
<sequence length="98" mass="11646">MDQNFLFHLSQREMLDTIFLALHDENYQVREQAVELLGKLSDLNPSFVFLKFRRILLESISQLANSKTLNNEVQGARMIEHLARQVYILYVVIFYRKI</sequence>
<keyword evidence="2" id="KW-1185">Reference proteome</keyword>
<proteinExistence type="predicted"/>